<dbReference type="RefSeq" id="WP_124541200.1">
    <property type="nucleotide sequence ID" value="NZ_QUSW01000004.1"/>
</dbReference>
<comment type="similarity">
    <text evidence="1">Belongs to the NADH dehydrogenase family.</text>
</comment>
<feature type="domain" description="FAD/NAD(P)-binding" evidence="7">
    <location>
        <begin position="6"/>
        <end position="329"/>
    </location>
</feature>
<accession>A0A3N7HP67</accession>
<dbReference type="GO" id="GO:0003954">
    <property type="term" value="F:NADH dehydrogenase activity"/>
    <property type="evidence" value="ECO:0007669"/>
    <property type="project" value="InterPro"/>
</dbReference>
<feature type="domain" description="External alternative NADH-ubiquinone oxidoreductase-like C-terminal" evidence="8">
    <location>
        <begin position="353"/>
        <end position="409"/>
    </location>
</feature>
<keyword evidence="6" id="KW-0812">Transmembrane</keyword>
<dbReference type="PRINTS" id="PR00368">
    <property type="entry name" value="FADPNR"/>
</dbReference>
<dbReference type="InterPro" id="IPR023753">
    <property type="entry name" value="FAD/NAD-binding_dom"/>
</dbReference>
<gene>
    <name evidence="9" type="ORF">DZC73_15110</name>
</gene>
<evidence type="ECO:0000256" key="6">
    <source>
        <dbReference type="SAM" id="Phobius"/>
    </source>
</evidence>
<evidence type="ECO:0000313" key="9">
    <source>
        <dbReference type="EMBL" id="RQP23483.1"/>
    </source>
</evidence>
<protein>
    <submittedName>
        <fullName evidence="9">NAD(P)/FAD-dependent oxidoreductase</fullName>
    </submittedName>
</protein>
<evidence type="ECO:0000256" key="5">
    <source>
        <dbReference type="ARBA" id="ARBA00023027"/>
    </source>
</evidence>
<evidence type="ECO:0000256" key="2">
    <source>
        <dbReference type="ARBA" id="ARBA00022630"/>
    </source>
</evidence>
<dbReference type="OrthoDB" id="9781621at2"/>
<organism evidence="9 10">
    <name type="scientific">Piscinibacter terrae</name>
    <dbReference type="NCBI Taxonomy" id="2496871"/>
    <lineage>
        <taxon>Bacteria</taxon>
        <taxon>Pseudomonadati</taxon>
        <taxon>Pseudomonadota</taxon>
        <taxon>Betaproteobacteria</taxon>
        <taxon>Burkholderiales</taxon>
        <taxon>Sphaerotilaceae</taxon>
        <taxon>Piscinibacter</taxon>
    </lineage>
</organism>
<evidence type="ECO:0000259" key="8">
    <source>
        <dbReference type="Pfam" id="PF22366"/>
    </source>
</evidence>
<dbReference type="InterPro" id="IPR054585">
    <property type="entry name" value="NDH2-like_C"/>
</dbReference>
<reference evidence="9 10" key="2">
    <citation type="submission" date="2018-12" db="EMBL/GenBank/DDBJ databases">
        <title>Rhizobacter gummiphilus sp. nov., a rubber-degrading bacterium isolated from the soil of a botanical garden in Japan.</title>
        <authorList>
            <person name="Shunsuke S.S."/>
        </authorList>
    </citation>
    <scope>NUCLEOTIDE SEQUENCE [LARGE SCALE GENOMIC DNA]</scope>
    <source>
        <strain evidence="9 10">S-16</strain>
    </source>
</reference>
<keyword evidence="3" id="KW-0274">FAD</keyword>
<dbReference type="Proteomes" id="UP000267464">
    <property type="component" value="Unassembled WGS sequence"/>
</dbReference>
<keyword evidence="5" id="KW-0520">NAD</keyword>
<feature type="transmembrane region" description="Helical" evidence="6">
    <location>
        <begin position="368"/>
        <end position="388"/>
    </location>
</feature>
<proteinExistence type="inferred from homology"/>
<keyword evidence="10" id="KW-1185">Reference proteome</keyword>
<evidence type="ECO:0000256" key="4">
    <source>
        <dbReference type="ARBA" id="ARBA00023002"/>
    </source>
</evidence>
<keyword evidence="6" id="KW-1133">Transmembrane helix</keyword>
<keyword evidence="4" id="KW-0560">Oxidoreductase</keyword>
<dbReference type="InterPro" id="IPR045024">
    <property type="entry name" value="NDH-2"/>
</dbReference>
<keyword evidence="2" id="KW-0285">Flavoprotein</keyword>
<evidence type="ECO:0000256" key="3">
    <source>
        <dbReference type="ARBA" id="ARBA00022827"/>
    </source>
</evidence>
<keyword evidence="6" id="KW-0472">Membrane</keyword>
<dbReference type="PANTHER" id="PTHR43706">
    <property type="entry name" value="NADH DEHYDROGENASE"/>
    <property type="match status" value="1"/>
</dbReference>
<dbReference type="Pfam" id="PF22366">
    <property type="entry name" value="NDH2_C"/>
    <property type="match status" value="1"/>
</dbReference>
<dbReference type="Pfam" id="PF07992">
    <property type="entry name" value="Pyr_redox_2"/>
    <property type="match status" value="1"/>
</dbReference>
<dbReference type="PANTHER" id="PTHR43706:SF45">
    <property type="entry name" value="NADH DEHYDROGENASE-LIKE PROTEIN RV1812C"/>
    <property type="match status" value="1"/>
</dbReference>
<evidence type="ECO:0000256" key="1">
    <source>
        <dbReference type="ARBA" id="ARBA00005272"/>
    </source>
</evidence>
<evidence type="ECO:0000259" key="7">
    <source>
        <dbReference type="Pfam" id="PF07992"/>
    </source>
</evidence>
<dbReference type="Gene3D" id="3.50.50.100">
    <property type="match status" value="1"/>
</dbReference>
<name>A0A3N7HP67_9BURK</name>
<evidence type="ECO:0000313" key="10">
    <source>
        <dbReference type="Proteomes" id="UP000267464"/>
    </source>
</evidence>
<dbReference type="SUPFAM" id="SSF51905">
    <property type="entry name" value="FAD/NAD(P)-binding domain"/>
    <property type="match status" value="1"/>
</dbReference>
<dbReference type="AlphaFoldDB" id="A0A3N7HP67"/>
<reference evidence="9 10" key="1">
    <citation type="submission" date="2018-08" db="EMBL/GenBank/DDBJ databases">
        <authorList>
            <person name="Khan S.A."/>
            <person name="Jeon C.O."/>
            <person name="Chun B.H."/>
            <person name="Jeong S.E."/>
        </authorList>
    </citation>
    <scope>NUCLEOTIDE SEQUENCE [LARGE SCALE GENOMIC DNA]</scope>
    <source>
        <strain evidence="9 10">S-16</strain>
    </source>
</reference>
<sequence length="440" mass="48227">MTRRTSIVIVGGGFAGTSLARSLHAQLGESTDLTLISEESTTTFNPMLPEAVGASIFPEQVVAPLREMLPPGPGRRFVMGRVTDVDTVGKTLACNTLSGPRTMPYDHLVLAFGNRARLDLIPGMAEHSLPLKTVGDALEIRNVVLRRLARIELESDMLLRRSLGHFIVIGGGFSGVEVAGELVDCLHSIRRFYPRVADAELKVTVLQDLDRLLPELPARLGQSALASLRRRGVDVKLGSRAVRIHEAGVELSSGEAIVAHSVIGTIGTRPNRLVEALGLPMERGRIVVRPDMRVPGHEGVWALGDCALVPNAQDGKPSPPTAQFAVRQGRQLAANLLAAMEGRALRDFTHRSRGQMASIGHMKGVAEVFGIALSGLPAWLVWRAYYLSQMPTLRRKLRIFVEWTWGMFFPTDITHLRFTPSREVMKAETEQGERLYTPRP</sequence>
<comment type="caution">
    <text evidence="9">The sequence shown here is derived from an EMBL/GenBank/DDBJ whole genome shotgun (WGS) entry which is preliminary data.</text>
</comment>
<dbReference type="EMBL" id="QUSW01000004">
    <property type="protein sequence ID" value="RQP23483.1"/>
    <property type="molecule type" value="Genomic_DNA"/>
</dbReference>
<dbReference type="InterPro" id="IPR036188">
    <property type="entry name" value="FAD/NAD-bd_sf"/>
</dbReference>